<name>A0ABQ7FR32_DUNSA</name>
<gene>
    <name evidence="1" type="ORF">DUNSADRAFT_13372</name>
</gene>
<sequence length="109" mass="11907">MQAEHLIARGHYAAACRLLHRAQALARASDHPEAEARALLVEAMAQSAANDFSGAIMLIQQAQRIGGDYDFWRETVSTYVHCRLSAPHTTTTDAREALQGGVLMFTIIA</sequence>
<accession>A0ABQ7FR32</accession>
<comment type="caution">
    <text evidence="1">The sequence shown here is derived from an EMBL/GenBank/DDBJ whole genome shotgun (WGS) entry which is preliminary data.</text>
</comment>
<evidence type="ECO:0000313" key="1">
    <source>
        <dbReference type="EMBL" id="KAF5825229.1"/>
    </source>
</evidence>
<evidence type="ECO:0000313" key="2">
    <source>
        <dbReference type="Proteomes" id="UP000815325"/>
    </source>
</evidence>
<keyword evidence="2" id="KW-1185">Reference proteome</keyword>
<proteinExistence type="predicted"/>
<feature type="non-terminal residue" evidence="1">
    <location>
        <position position="109"/>
    </location>
</feature>
<dbReference type="InterPro" id="IPR011990">
    <property type="entry name" value="TPR-like_helical_dom_sf"/>
</dbReference>
<dbReference type="Proteomes" id="UP000815325">
    <property type="component" value="Unassembled WGS sequence"/>
</dbReference>
<dbReference type="EMBL" id="MU074670">
    <property type="protein sequence ID" value="KAF5825229.1"/>
    <property type="molecule type" value="Genomic_DNA"/>
</dbReference>
<dbReference type="SUPFAM" id="SSF48452">
    <property type="entry name" value="TPR-like"/>
    <property type="match status" value="1"/>
</dbReference>
<organism evidence="1 2">
    <name type="scientific">Dunaliella salina</name>
    <name type="common">Green alga</name>
    <name type="synonym">Protococcus salinus</name>
    <dbReference type="NCBI Taxonomy" id="3046"/>
    <lineage>
        <taxon>Eukaryota</taxon>
        <taxon>Viridiplantae</taxon>
        <taxon>Chlorophyta</taxon>
        <taxon>core chlorophytes</taxon>
        <taxon>Chlorophyceae</taxon>
        <taxon>CS clade</taxon>
        <taxon>Chlamydomonadales</taxon>
        <taxon>Dunaliellaceae</taxon>
        <taxon>Dunaliella</taxon>
    </lineage>
</organism>
<dbReference type="PANTHER" id="PTHR15977:SF15">
    <property type="entry name" value="CILIA- AND FLAGELLA-ASSOCIATED PROTEIN 46"/>
    <property type="match status" value="1"/>
</dbReference>
<reference evidence="1" key="1">
    <citation type="submission" date="2017-08" db="EMBL/GenBank/DDBJ databases">
        <authorList>
            <person name="Polle J.E."/>
            <person name="Barry K."/>
            <person name="Cushman J."/>
            <person name="Schmutz J."/>
            <person name="Tran D."/>
            <person name="Hathwaick L.T."/>
            <person name="Yim W.C."/>
            <person name="Jenkins J."/>
            <person name="Mckie-Krisberg Z.M."/>
            <person name="Prochnik S."/>
            <person name="Lindquist E."/>
            <person name="Dockter R.B."/>
            <person name="Adam C."/>
            <person name="Molina H."/>
            <person name="Bunkerborg J."/>
            <person name="Jin E."/>
            <person name="Buchheim M."/>
            <person name="Magnuson J."/>
        </authorList>
    </citation>
    <scope>NUCLEOTIDE SEQUENCE</scope>
    <source>
        <strain evidence="1">CCAP 19/18</strain>
    </source>
</reference>
<dbReference type="PANTHER" id="PTHR15977">
    <property type="entry name" value="CILIA- AND FLAGELLA-ASSOCIATED PROTEIN 46"/>
    <property type="match status" value="1"/>
</dbReference>
<protein>
    <submittedName>
        <fullName evidence="1">Uncharacterized protein</fullName>
    </submittedName>
</protein>
<dbReference type="InterPro" id="IPR039586">
    <property type="entry name" value="CFAP46"/>
</dbReference>